<evidence type="ECO:0000256" key="1">
    <source>
        <dbReference type="SAM" id="SignalP"/>
    </source>
</evidence>
<proteinExistence type="predicted"/>
<reference evidence="2" key="1">
    <citation type="submission" date="2022-08" db="EMBL/GenBank/DDBJ databases">
        <title>Nisaea acidiphila sp. nov., isolated from a marine algal debris and emended description of the genus Nisaea Urios et al. 2008.</title>
        <authorList>
            <person name="Kwon K."/>
        </authorList>
    </citation>
    <scope>NUCLEOTIDE SEQUENCE</scope>
    <source>
        <strain evidence="2">MEBiC11861</strain>
    </source>
</reference>
<dbReference type="Pfam" id="PF11736">
    <property type="entry name" value="DUF3299"/>
    <property type="match status" value="1"/>
</dbReference>
<name>A0A9J7AQW3_9PROT</name>
<keyword evidence="3" id="KW-1185">Reference proteome</keyword>
<dbReference type="Proteomes" id="UP001060336">
    <property type="component" value="Chromosome"/>
</dbReference>
<organism evidence="2 3">
    <name type="scientific">Nisaea acidiphila</name>
    <dbReference type="NCBI Taxonomy" id="1862145"/>
    <lineage>
        <taxon>Bacteria</taxon>
        <taxon>Pseudomonadati</taxon>
        <taxon>Pseudomonadota</taxon>
        <taxon>Alphaproteobacteria</taxon>
        <taxon>Rhodospirillales</taxon>
        <taxon>Thalassobaculaceae</taxon>
        <taxon>Nisaea</taxon>
    </lineage>
</organism>
<sequence>MTESFFRTRRTVIALAGAAFAAPFFVPSPARAAEGPREILWEDLIPNPDERLKATMNRLGVVEHGAIPEQTTDGGYGTDLNNELIGENVRIAGYIIPLDYNGVGVNELILVPYVGACIHVPPPPPNQLILVRTEEPYDPRDMFDPVYVEGTLGILNETNDLAAVGYSLQADSIEPYG</sequence>
<accession>A0A9J7AQW3</accession>
<dbReference type="RefSeq" id="WP_257768628.1">
    <property type="nucleotide sequence ID" value="NZ_CP102480.1"/>
</dbReference>
<dbReference type="PROSITE" id="PS51318">
    <property type="entry name" value="TAT"/>
    <property type="match status" value="1"/>
</dbReference>
<keyword evidence="1" id="KW-0732">Signal</keyword>
<dbReference type="InterPro" id="IPR021727">
    <property type="entry name" value="DUF3299"/>
</dbReference>
<evidence type="ECO:0000313" key="2">
    <source>
        <dbReference type="EMBL" id="UUX49776.1"/>
    </source>
</evidence>
<dbReference type="EMBL" id="CP102480">
    <property type="protein sequence ID" value="UUX49776.1"/>
    <property type="molecule type" value="Genomic_DNA"/>
</dbReference>
<evidence type="ECO:0000313" key="3">
    <source>
        <dbReference type="Proteomes" id="UP001060336"/>
    </source>
</evidence>
<protein>
    <submittedName>
        <fullName evidence="2">DUF3299 domain-containing protein</fullName>
    </submittedName>
</protein>
<feature type="signal peptide" evidence="1">
    <location>
        <begin position="1"/>
        <end position="32"/>
    </location>
</feature>
<feature type="chain" id="PRO_5039924017" evidence="1">
    <location>
        <begin position="33"/>
        <end position="177"/>
    </location>
</feature>
<gene>
    <name evidence="2" type="ORF">NUH88_20565</name>
</gene>
<dbReference type="KEGG" id="naci:NUH88_20565"/>
<dbReference type="Gene3D" id="2.40.50.870">
    <property type="entry name" value="Protein of unknown function (DUF3299)"/>
    <property type="match status" value="1"/>
</dbReference>
<dbReference type="AlphaFoldDB" id="A0A9J7AQW3"/>
<dbReference type="InterPro" id="IPR006311">
    <property type="entry name" value="TAT_signal"/>
</dbReference>